<dbReference type="SMART" id="SM00855">
    <property type="entry name" value="PGAM"/>
    <property type="match status" value="1"/>
</dbReference>
<dbReference type="InterPro" id="IPR029033">
    <property type="entry name" value="His_PPase_superfam"/>
</dbReference>
<comment type="caution">
    <text evidence="4">The sequence shown here is derived from an EMBL/GenBank/DDBJ whole genome shotgun (WGS) entry which is preliminary data.</text>
</comment>
<dbReference type="PROSITE" id="PS51462">
    <property type="entry name" value="NUDIX"/>
    <property type="match status" value="1"/>
</dbReference>
<protein>
    <submittedName>
        <fullName evidence="4">NUDIX hydrolase</fullName>
    </submittedName>
</protein>
<feature type="domain" description="Nudix hydrolase" evidence="3">
    <location>
        <begin position="55"/>
        <end position="188"/>
    </location>
</feature>
<feature type="region of interest" description="Disordered" evidence="2">
    <location>
        <begin position="1"/>
        <end position="54"/>
    </location>
</feature>
<evidence type="ECO:0000256" key="1">
    <source>
        <dbReference type="ARBA" id="ARBA00022801"/>
    </source>
</evidence>
<dbReference type="SUPFAM" id="SSF53254">
    <property type="entry name" value="Phosphoglycerate mutase-like"/>
    <property type="match status" value="1"/>
</dbReference>
<name>A0A5C4MDG1_9ACTN</name>
<dbReference type="InterPro" id="IPR051325">
    <property type="entry name" value="Nudix_hydrolase_domain"/>
</dbReference>
<dbReference type="EMBL" id="VDFR01000075">
    <property type="protein sequence ID" value="TNC44171.1"/>
    <property type="molecule type" value="Genomic_DNA"/>
</dbReference>
<evidence type="ECO:0000256" key="2">
    <source>
        <dbReference type="SAM" id="MobiDB-lite"/>
    </source>
</evidence>
<dbReference type="EMBL" id="VDFR01000127">
    <property type="protein sequence ID" value="TNC37502.1"/>
    <property type="molecule type" value="Genomic_DNA"/>
</dbReference>
<proteinExistence type="predicted"/>
<dbReference type="InterPro" id="IPR013078">
    <property type="entry name" value="His_Pase_superF_clade-1"/>
</dbReference>
<feature type="compositionally biased region" description="Basic and acidic residues" evidence="2">
    <location>
        <begin position="1"/>
        <end position="13"/>
    </location>
</feature>
<dbReference type="GO" id="GO:0006754">
    <property type="term" value="P:ATP biosynthetic process"/>
    <property type="evidence" value="ECO:0007669"/>
    <property type="project" value="TreeGrafter"/>
</dbReference>
<evidence type="ECO:0000313" key="4">
    <source>
        <dbReference type="EMBL" id="TNC37502.1"/>
    </source>
</evidence>
<evidence type="ECO:0000259" key="3">
    <source>
        <dbReference type="PROSITE" id="PS51462"/>
    </source>
</evidence>
<gene>
    <name evidence="5" type="ORF">FHE65_17000</name>
    <name evidence="4" type="ORF">FHE65_25130</name>
</gene>
<dbReference type="Proteomes" id="UP000306740">
    <property type="component" value="Unassembled WGS sequence"/>
</dbReference>
<organism evidence="4 6">
    <name type="scientific">Mumia zhuanghuii</name>
    <dbReference type="NCBI Taxonomy" id="2585211"/>
    <lineage>
        <taxon>Bacteria</taxon>
        <taxon>Bacillati</taxon>
        <taxon>Actinomycetota</taxon>
        <taxon>Actinomycetes</taxon>
        <taxon>Propionibacteriales</taxon>
        <taxon>Nocardioidaceae</taxon>
        <taxon>Mumia</taxon>
    </lineage>
</organism>
<dbReference type="InterPro" id="IPR015797">
    <property type="entry name" value="NUDIX_hydrolase-like_dom_sf"/>
</dbReference>
<dbReference type="OrthoDB" id="4287477at2"/>
<dbReference type="InterPro" id="IPR000086">
    <property type="entry name" value="NUDIX_hydrolase_dom"/>
</dbReference>
<evidence type="ECO:0000313" key="6">
    <source>
        <dbReference type="Proteomes" id="UP000306740"/>
    </source>
</evidence>
<dbReference type="Gene3D" id="3.40.50.1240">
    <property type="entry name" value="Phosphoglycerate mutase-like"/>
    <property type="match status" value="1"/>
</dbReference>
<dbReference type="InterPro" id="IPR020084">
    <property type="entry name" value="NUDIX_hydrolase_CS"/>
</dbReference>
<dbReference type="PROSITE" id="PS00893">
    <property type="entry name" value="NUDIX_BOX"/>
    <property type="match status" value="1"/>
</dbReference>
<evidence type="ECO:0000313" key="5">
    <source>
        <dbReference type="EMBL" id="TNC44171.1"/>
    </source>
</evidence>
<dbReference type="PANTHER" id="PTHR21340:SF0">
    <property type="entry name" value="BIS(5'-NUCLEOSYL)-TETRAPHOSPHATASE [ASYMMETRICAL]"/>
    <property type="match status" value="1"/>
</dbReference>
<dbReference type="PANTHER" id="PTHR21340">
    <property type="entry name" value="DIADENOSINE 5,5-P1,P4-TETRAPHOSPHATE PYROPHOSPHOHYDROLASE MUTT"/>
    <property type="match status" value="1"/>
</dbReference>
<dbReference type="CDD" id="cd07067">
    <property type="entry name" value="HP_PGM_like"/>
    <property type="match status" value="1"/>
</dbReference>
<accession>A0A5C4MDG1</accession>
<dbReference type="GO" id="GO:0006167">
    <property type="term" value="P:AMP biosynthetic process"/>
    <property type="evidence" value="ECO:0007669"/>
    <property type="project" value="TreeGrafter"/>
</dbReference>
<dbReference type="AlphaFoldDB" id="A0A5C4MDG1"/>
<dbReference type="Pfam" id="PF00293">
    <property type="entry name" value="NUDIX"/>
    <property type="match status" value="1"/>
</dbReference>
<keyword evidence="1 4" id="KW-0378">Hydrolase</keyword>
<dbReference type="SUPFAM" id="SSF55811">
    <property type="entry name" value="Nudix"/>
    <property type="match status" value="1"/>
</dbReference>
<dbReference type="Gene3D" id="3.90.79.10">
    <property type="entry name" value="Nucleoside Triphosphate Pyrophosphohydrolase"/>
    <property type="match status" value="1"/>
</dbReference>
<dbReference type="CDD" id="cd03673">
    <property type="entry name" value="NUDIX_Ap6A_hydrolase"/>
    <property type="match status" value="1"/>
</dbReference>
<sequence>MEPGTGRHVDPPAELRCPAARPPAGDDRPHALPARPRTSRGEGTSGGRRVPVSRPVRRAAGALVWRPAPGGAPTDLQVLLVHRTRHDDWTVPKGKMERGELRPVTAVREVEEETGVTARLGVPLLELEYEYTAGRMKNVAYWAATPVRGDADAYEPNKEIDGVEWLTVAKAHRRLSYDSDRRVLDALTERVATGALETRTLLVVRHATARPRQRWRREPLARPLSARGKDEARRLRPVLGAYGVHHLRSSAALRCAQTLSPYADALRRPIVLDHRLDEPREGGPEKRRPVAEAMEEAMAHKRPVAVCGHRPVLPRMLGAVGVDASAVDADPLPAAGLVVVHHRMGEIHAIERHDAH</sequence>
<dbReference type="GO" id="GO:0004081">
    <property type="term" value="F:bis(5'-nucleosyl)-tetraphosphatase (asymmetrical) activity"/>
    <property type="evidence" value="ECO:0007669"/>
    <property type="project" value="TreeGrafter"/>
</dbReference>
<dbReference type="Pfam" id="PF00300">
    <property type="entry name" value="His_Phos_1"/>
    <property type="match status" value="1"/>
</dbReference>
<reference evidence="4 6" key="1">
    <citation type="submission" date="2019-05" db="EMBL/GenBank/DDBJ databases">
        <title>Mumia sp. nov., isolated from the intestinal contents of plateau pika (Ochotona curzoniae) in the Qinghai-Tibet plateau of China.</title>
        <authorList>
            <person name="Tian Z."/>
        </authorList>
    </citation>
    <scope>NUCLEOTIDE SEQUENCE [LARGE SCALE GENOMIC DNA]</scope>
    <source>
        <strain evidence="6">527</strain>
        <strain evidence="4">Z527</strain>
    </source>
</reference>